<keyword evidence="1" id="KW-0378">Hydrolase</keyword>
<gene>
    <name evidence="3" type="ORF">GCM10011501_31890</name>
</gene>
<accession>A0ABQ3J3X2</accession>
<feature type="domain" description="BD-FAE-like" evidence="2">
    <location>
        <begin position="61"/>
        <end position="260"/>
    </location>
</feature>
<protein>
    <submittedName>
        <fullName evidence="3">Esterase</fullName>
    </submittedName>
</protein>
<dbReference type="InterPro" id="IPR029058">
    <property type="entry name" value="AB_hydrolase_fold"/>
</dbReference>
<dbReference type="RefSeq" id="WP_189379256.1">
    <property type="nucleotide sequence ID" value="NZ_BNAH01000015.1"/>
</dbReference>
<name>A0ABQ3J3X2_9GAMM</name>
<evidence type="ECO:0000256" key="1">
    <source>
        <dbReference type="ARBA" id="ARBA00022801"/>
    </source>
</evidence>
<sequence>MYKHFSKEQLAHQYSPSSCVKDIKIYINTYIQKSKLAKEKALKDKLVHTDLAYSSSIDTTLDLYLPYNFKRPGHQKQKLQVYIHGGYWQELSKEESSFAATNFQKHHCYFAVIDYSLAPHASLTEIVEQNRLAIVWLYQHAQEYGYDKNEIYLCGSSAGAHLAIMMLYTNWSEYISCDQLNNLVTPIKGICAVSGIYDLTPIAQTYINEPLQLTEDEILTNSPLLLPMKGAEQMPCNIIISYGQNETTEFKRQSQELKEKLSLLGYQVCFHEIAERNHFDVILDLANENTWLFTQVLKQMDLHCAFNKE</sequence>
<dbReference type="PANTHER" id="PTHR48081:SF33">
    <property type="entry name" value="KYNURENINE FORMAMIDASE"/>
    <property type="match status" value="1"/>
</dbReference>
<dbReference type="PANTHER" id="PTHR48081">
    <property type="entry name" value="AB HYDROLASE SUPERFAMILY PROTEIN C4A8.06C"/>
    <property type="match status" value="1"/>
</dbReference>
<dbReference type="InterPro" id="IPR049492">
    <property type="entry name" value="BD-FAE-like_dom"/>
</dbReference>
<evidence type="ECO:0000259" key="2">
    <source>
        <dbReference type="Pfam" id="PF20434"/>
    </source>
</evidence>
<dbReference type="Gene3D" id="3.40.50.1820">
    <property type="entry name" value="alpha/beta hydrolase"/>
    <property type="match status" value="1"/>
</dbReference>
<evidence type="ECO:0000313" key="3">
    <source>
        <dbReference type="EMBL" id="GHF00071.1"/>
    </source>
</evidence>
<proteinExistence type="predicted"/>
<evidence type="ECO:0000313" key="4">
    <source>
        <dbReference type="Proteomes" id="UP000626370"/>
    </source>
</evidence>
<dbReference type="SUPFAM" id="SSF53474">
    <property type="entry name" value="alpha/beta-Hydrolases"/>
    <property type="match status" value="1"/>
</dbReference>
<dbReference type="EMBL" id="BNAH01000015">
    <property type="protein sequence ID" value="GHF00071.1"/>
    <property type="molecule type" value="Genomic_DNA"/>
</dbReference>
<dbReference type="InterPro" id="IPR050300">
    <property type="entry name" value="GDXG_lipolytic_enzyme"/>
</dbReference>
<dbReference type="Pfam" id="PF20434">
    <property type="entry name" value="BD-FAE"/>
    <property type="match status" value="1"/>
</dbReference>
<keyword evidence="4" id="KW-1185">Reference proteome</keyword>
<dbReference type="Proteomes" id="UP000626370">
    <property type="component" value="Unassembled WGS sequence"/>
</dbReference>
<comment type="caution">
    <text evidence="3">The sequence shown here is derived from an EMBL/GenBank/DDBJ whole genome shotgun (WGS) entry which is preliminary data.</text>
</comment>
<reference evidence="4" key="1">
    <citation type="journal article" date="2019" name="Int. J. Syst. Evol. Microbiol.">
        <title>The Global Catalogue of Microorganisms (GCM) 10K type strain sequencing project: providing services to taxonomists for standard genome sequencing and annotation.</title>
        <authorList>
            <consortium name="The Broad Institute Genomics Platform"/>
            <consortium name="The Broad Institute Genome Sequencing Center for Infectious Disease"/>
            <person name="Wu L."/>
            <person name="Ma J."/>
        </authorList>
    </citation>
    <scope>NUCLEOTIDE SEQUENCE [LARGE SCALE GENOMIC DNA]</scope>
    <source>
        <strain evidence="4">CGMCC 1.15922</strain>
    </source>
</reference>
<organism evidence="3 4">
    <name type="scientific">Thalassotalea profundi</name>
    <dbReference type="NCBI Taxonomy" id="2036687"/>
    <lineage>
        <taxon>Bacteria</taxon>
        <taxon>Pseudomonadati</taxon>
        <taxon>Pseudomonadota</taxon>
        <taxon>Gammaproteobacteria</taxon>
        <taxon>Alteromonadales</taxon>
        <taxon>Colwelliaceae</taxon>
        <taxon>Thalassotalea</taxon>
    </lineage>
</organism>